<dbReference type="RefSeq" id="WP_104763715.1">
    <property type="nucleotide sequence ID" value="NZ_FZPM01000030.1"/>
</dbReference>
<gene>
    <name evidence="2" type="ORF">CQA66_00085</name>
</gene>
<dbReference type="InterPro" id="IPR014030">
    <property type="entry name" value="Ketoacyl_synth_N"/>
</dbReference>
<accession>A0A3D8J9U0</accession>
<feature type="domain" description="Beta-ketoacyl synthase-like N-terminal" evidence="1">
    <location>
        <begin position="43"/>
        <end position="156"/>
    </location>
</feature>
<dbReference type="EMBL" id="NXLW01000001">
    <property type="protein sequence ID" value="RDU73634.1"/>
    <property type="molecule type" value="Genomic_DNA"/>
</dbReference>
<reference evidence="2 3" key="1">
    <citation type="submission" date="2018-04" db="EMBL/GenBank/DDBJ databases">
        <title>Novel Campyloabacter and Helicobacter Species and Strains.</title>
        <authorList>
            <person name="Mannion A.J."/>
            <person name="Shen Z."/>
            <person name="Fox J.G."/>
        </authorList>
    </citation>
    <scope>NUCLEOTIDE SEQUENCE [LARGE SCALE GENOMIC DNA]</scope>
    <source>
        <strain evidence="2 3">MIT 97-5075</strain>
    </source>
</reference>
<protein>
    <recommendedName>
        <fullName evidence="1">Beta-ketoacyl synthase-like N-terminal domain-containing protein</fullName>
    </recommendedName>
</protein>
<evidence type="ECO:0000259" key="1">
    <source>
        <dbReference type="Pfam" id="PF13723"/>
    </source>
</evidence>
<dbReference type="Pfam" id="PF13723">
    <property type="entry name" value="Ketoacyl-synt_2"/>
    <property type="match status" value="1"/>
</dbReference>
<dbReference type="OrthoDB" id="9798676at2"/>
<evidence type="ECO:0000313" key="3">
    <source>
        <dbReference type="Proteomes" id="UP000256424"/>
    </source>
</evidence>
<dbReference type="Proteomes" id="UP000256424">
    <property type="component" value="Unassembled WGS sequence"/>
</dbReference>
<evidence type="ECO:0000313" key="2">
    <source>
        <dbReference type="EMBL" id="RDU73634.1"/>
    </source>
</evidence>
<sequence length="267" mass="30342">MRESSEQTNSFVLNILQHESIIAPHFDKALYDNCIESTILENYKQDFDLAHIPALERRRLNNAAKCAFTLLPRFQHIQKPLIVFHSPTGEINRCFAMLHSLAKENLVSPTTFSLSVLNATPALVAIATQNYNEITAISSNCLEYALLNAYITLCDYQSNHSFPNQEALILSYYEKLNTTLPNTDATSQHTSESYFMTILHIALANHPNSMLNCTISYEQSKQCHKLFPEMLSELSFLIALHNSKHSALPMAYQIDDGNLLWNHELIH</sequence>
<organism evidence="2 3">
    <name type="scientific">Helicobacter aurati</name>
    <dbReference type="NCBI Taxonomy" id="137778"/>
    <lineage>
        <taxon>Bacteria</taxon>
        <taxon>Pseudomonadati</taxon>
        <taxon>Campylobacterota</taxon>
        <taxon>Epsilonproteobacteria</taxon>
        <taxon>Campylobacterales</taxon>
        <taxon>Helicobacteraceae</taxon>
        <taxon>Helicobacter</taxon>
    </lineage>
</organism>
<proteinExistence type="predicted"/>
<comment type="caution">
    <text evidence="2">The sequence shown here is derived from an EMBL/GenBank/DDBJ whole genome shotgun (WGS) entry which is preliminary data.</text>
</comment>
<name>A0A3D8J9U0_9HELI</name>
<dbReference type="AlphaFoldDB" id="A0A3D8J9U0"/>
<keyword evidence="3" id="KW-1185">Reference proteome</keyword>